<dbReference type="Proteomes" id="UP000053841">
    <property type="component" value="Unassembled WGS sequence"/>
</dbReference>
<dbReference type="EMBL" id="KI964544">
    <property type="protein sequence ID" value="EUC38189.1"/>
    <property type="molecule type" value="Genomic_DNA"/>
</dbReference>
<organism evidence="2 3">
    <name type="scientific">Cochliobolus carbonum (strain 26-R-13)</name>
    <name type="common">Maize leaf spot fungus</name>
    <name type="synonym">Bipolaris zeicola</name>
    <dbReference type="NCBI Taxonomy" id="930089"/>
    <lineage>
        <taxon>Eukaryota</taxon>
        <taxon>Fungi</taxon>
        <taxon>Dikarya</taxon>
        <taxon>Ascomycota</taxon>
        <taxon>Pezizomycotina</taxon>
        <taxon>Dothideomycetes</taxon>
        <taxon>Pleosporomycetidae</taxon>
        <taxon>Pleosporales</taxon>
        <taxon>Pleosporineae</taxon>
        <taxon>Pleosporaceae</taxon>
        <taxon>Bipolaris</taxon>
    </lineage>
</organism>
<dbReference type="HOGENOM" id="CLU_2418943_0_0_1"/>
<sequence length="92" mass="10873">WWPWAELPMLSWDFFCALAIFLTPFLRMLGVRGLLVVAWYIVVPSINHLDLFFWSRIVLAVVDLLLLFNPIFLPLLKIQLNPNKLFFLCSYC</sequence>
<keyword evidence="3" id="KW-1185">Reference proteome</keyword>
<feature type="transmembrane region" description="Helical" evidence="1">
    <location>
        <begin position="53"/>
        <end position="76"/>
    </location>
</feature>
<evidence type="ECO:0000256" key="1">
    <source>
        <dbReference type="SAM" id="Phobius"/>
    </source>
</evidence>
<evidence type="ECO:0000313" key="2">
    <source>
        <dbReference type="EMBL" id="EUC38189.1"/>
    </source>
</evidence>
<reference evidence="2 3" key="1">
    <citation type="journal article" date="2013" name="PLoS Genet.">
        <title>Comparative genome structure, secondary metabolite, and effector coding capacity across Cochliobolus pathogens.</title>
        <authorList>
            <person name="Condon B.J."/>
            <person name="Leng Y."/>
            <person name="Wu D."/>
            <person name="Bushley K.E."/>
            <person name="Ohm R.A."/>
            <person name="Otillar R."/>
            <person name="Martin J."/>
            <person name="Schackwitz W."/>
            <person name="Grimwood J."/>
            <person name="MohdZainudin N."/>
            <person name="Xue C."/>
            <person name="Wang R."/>
            <person name="Manning V.A."/>
            <person name="Dhillon B."/>
            <person name="Tu Z.J."/>
            <person name="Steffenson B.J."/>
            <person name="Salamov A."/>
            <person name="Sun H."/>
            <person name="Lowry S."/>
            <person name="LaButti K."/>
            <person name="Han J."/>
            <person name="Copeland A."/>
            <person name="Lindquist E."/>
            <person name="Barry K."/>
            <person name="Schmutz J."/>
            <person name="Baker S.E."/>
            <person name="Ciuffetti L.M."/>
            <person name="Grigoriev I.V."/>
            <person name="Zhong S."/>
            <person name="Turgeon B.G."/>
        </authorList>
    </citation>
    <scope>NUCLEOTIDE SEQUENCE [LARGE SCALE GENOMIC DNA]</scope>
    <source>
        <strain evidence="2 3">26-R-13</strain>
    </source>
</reference>
<feature type="transmembrane region" description="Helical" evidence="1">
    <location>
        <begin position="12"/>
        <end position="41"/>
    </location>
</feature>
<name>W6YS25_COCC2</name>
<dbReference type="GeneID" id="19151578"/>
<dbReference type="KEGG" id="bze:COCCADRAFT_83468"/>
<dbReference type="AlphaFoldDB" id="W6YS25"/>
<dbReference type="RefSeq" id="XP_007707510.1">
    <property type="nucleotide sequence ID" value="XM_007709320.1"/>
</dbReference>
<accession>W6YS25</accession>
<gene>
    <name evidence="2" type="ORF">COCCADRAFT_83468</name>
</gene>
<feature type="non-terminal residue" evidence="2">
    <location>
        <position position="1"/>
    </location>
</feature>
<keyword evidence="1" id="KW-0472">Membrane</keyword>
<protein>
    <submittedName>
        <fullName evidence="2">Uncharacterized protein</fullName>
    </submittedName>
</protein>
<evidence type="ECO:0000313" key="3">
    <source>
        <dbReference type="Proteomes" id="UP000053841"/>
    </source>
</evidence>
<keyword evidence="1" id="KW-1133">Transmembrane helix</keyword>
<proteinExistence type="predicted"/>
<keyword evidence="1" id="KW-0812">Transmembrane</keyword>